<organism evidence="1 2">
    <name type="scientific">Clonorchis sinensis</name>
    <name type="common">Chinese liver fluke</name>
    <dbReference type="NCBI Taxonomy" id="79923"/>
    <lineage>
        <taxon>Eukaryota</taxon>
        <taxon>Metazoa</taxon>
        <taxon>Spiralia</taxon>
        <taxon>Lophotrochozoa</taxon>
        <taxon>Platyhelminthes</taxon>
        <taxon>Trematoda</taxon>
        <taxon>Digenea</taxon>
        <taxon>Opisthorchiida</taxon>
        <taxon>Opisthorchiata</taxon>
        <taxon>Opisthorchiidae</taxon>
        <taxon>Clonorchis</taxon>
    </lineage>
</organism>
<evidence type="ECO:0000313" key="2">
    <source>
        <dbReference type="Proteomes" id="UP000008909"/>
    </source>
</evidence>
<dbReference type="AlphaFoldDB" id="G7YHT2"/>
<dbReference type="Proteomes" id="UP000008909">
    <property type="component" value="Unassembled WGS sequence"/>
</dbReference>
<name>G7YHT2_CLOSI</name>
<reference key="2">
    <citation type="submission" date="2011-10" db="EMBL/GenBank/DDBJ databases">
        <title>The genome and transcriptome sequence of Clonorchis sinensis provide insights into the carcinogenic liver fluke.</title>
        <authorList>
            <person name="Wang X."/>
            <person name="Huang Y."/>
            <person name="Chen W."/>
            <person name="Liu H."/>
            <person name="Guo L."/>
            <person name="Chen Y."/>
            <person name="Luo F."/>
            <person name="Zhou W."/>
            <person name="Sun J."/>
            <person name="Mao Q."/>
            <person name="Liang P."/>
            <person name="Zhou C."/>
            <person name="Tian Y."/>
            <person name="Men J."/>
            <person name="Lv X."/>
            <person name="Huang L."/>
            <person name="Zhou J."/>
            <person name="Hu Y."/>
            <person name="Li R."/>
            <person name="Zhang F."/>
            <person name="Lei H."/>
            <person name="Li X."/>
            <person name="Hu X."/>
            <person name="Liang C."/>
            <person name="Xu J."/>
            <person name="Wu Z."/>
            <person name="Yu X."/>
        </authorList>
    </citation>
    <scope>NUCLEOTIDE SEQUENCE</scope>
    <source>
        <strain>Henan</strain>
    </source>
</reference>
<sequence length="137" mass="15695">MSEVVAGGELPKGSFEEVVIFRRTREATVDHTEKERIGPAQRDLKPQCITKRCRSGIREDNRDWQGRICGDGAVATNQTLLMWFISGVYTCTSVFGPLRLQLFYHRLFLSSFLLTTTCKKIELKMPRPERLAEVFLV</sequence>
<proteinExistence type="predicted"/>
<accession>G7YHT2</accession>
<dbReference type="EMBL" id="DF143307">
    <property type="protein sequence ID" value="GAA52515.1"/>
    <property type="molecule type" value="Genomic_DNA"/>
</dbReference>
<protein>
    <submittedName>
        <fullName evidence="1">Uncharacterized protein</fullName>
    </submittedName>
</protein>
<reference evidence="1" key="1">
    <citation type="journal article" date="2011" name="Genome Biol.">
        <title>The draft genome of the carcinogenic human liver fluke Clonorchis sinensis.</title>
        <authorList>
            <person name="Wang X."/>
            <person name="Chen W."/>
            <person name="Huang Y."/>
            <person name="Sun J."/>
            <person name="Men J."/>
            <person name="Liu H."/>
            <person name="Luo F."/>
            <person name="Guo L."/>
            <person name="Lv X."/>
            <person name="Deng C."/>
            <person name="Zhou C."/>
            <person name="Fan Y."/>
            <person name="Li X."/>
            <person name="Huang L."/>
            <person name="Hu Y."/>
            <person name="Liang C."/>
            <person name="Hu X."/>
            <person name="Xu J."/>
            <person name="Yu X."/>
        </authorList>
    </citation>
    <scope>NUCLEOTIDE SEQUENCE [LARGE SCALE GENOMIC DNA]</scope>
    <source>
        <strain evidence="1">Henan</strain>
    </source>
</reference>
<evidence type="ECO:0000313" key="1">
    <source>
        <dbReference type="EMBL" id="GAA52515.1"/>
    </source>
</evidence>
<gene>
    <name evidence="1" type="ORF">CLF_108244</name>
</gene>
<keyword evidence="2" id="KW-1185">Reference proteome</keyword>